<keyword evidence="1 2" id="KW-0539">Nucleus</keyword>
<name>A0A9P6JWJ4_9AGAR</name>
<evidence type="ECO:0000313" key="6">
    <source>
        <dbReference type="Proteomes" id="UP000807306"/>
    </source>
</evidence>
<dbReference type="GO" id="GO:0006355">
    <property type="term" value="P:regulation of DNA-templated transcription"/>
    <property type="evidence" value="ECO:0007669"/>
    <property type="project" value="InterPro"/>
</dbReference>
<dbReference type="InterPro" id="IPR038704">
    <property type="entry name" value="YEAST_sf"/>
</dbReference>
<evidence type="ECO:0000256" key="3">
    <source>
        <dbReference type="RuleBase" id="RU367117"/>
    </source>
</evidence>
<comment type="subcellular location">
    <subcellularLocation>
        <location evidence="3">Nucleus</location>
    </subcellularLocation>
    <subcellularLocation>
        <location evidence="3">Cytoplasm</location>
    </subcellularLocation>
</comment>
<keyword evidence="3" id="KW-0804">Transcription</keyword>
<gene>
    <name evidence="3" type="primary">YAF9</name>
    <name evidence="5" type="ORF">CPB83DRAFT_842572</name>
</gene>
<dbReference type="CDD" id="cd16908">
    <property type="entry name" value="YEATS_Yaf9_like"/>
    <property type="match status" value="1"/>
</dbReference>
<dbReference type="Pfam" id="PF03366">
    <property type="entry name" value="YEATS"/>
    <property type="match status" value="1"/>
</dbReference>
<keyword evidence="3" id="KW-0234">DNA repair</keyword>
<proteinExistence type="inferred from homology"/>
<keyword evidence="3" id="KW-0227">DNA damage</keyword>
<evidence type="ECO:0000259" key="4">
    <source>
        <dbReference type="PROSITE" id="PS51037"/>
    </source>
</evidence>
<comment type="domain">
    <text evidence="3">The coiled-coil domain is required for assembly into the NuA4 complex.</text>
</comment>
<reference evidence="5" key="1">
    <citation type="submission" date="2020-11" db="EMBL/GenBank/DDBJ databases">
        <authorList>
            <consortium name="DOE Joint Genome Institute"/>
            <person name="Ahrendt S."/>
            <person name="Riley R."/>
            <person name="Andreopoulos W."/>
            <person name="Labutti K."/>
            <person name="Pangilinan J."/>
            <person name="Ruiz-Duenas F.J."/>
            <person name="Barrasa J.M."/>
            <person name="Sanchez-Garcia M."/>
            <person name="Camarero S."/>
            <person name="Miyauchi S."/>
            <person name="Serrano A."/>
            <person name="Linde D."/>
            <person name="Babiker R."/>
            <person name="Drula E."/>
            <person name="Ayuso-Fernandez I."/>
            <person name="Pacheco R."/>
            <person name="Padilla G."/>
            <person name="Ferreira P."/>
            <person name="Barriuso J."/>
            <person name="Kellner H."/>
            <person name="Castanera R."/>
            <person name="Alfaro M."/>
            <person name="Ramirez L."/>
            <person name="Pisabarro A.G."/>
            <person name="Kuo A."/>
            <person name="Tritt A."/>
            <person name="Lipzen A."/>
            <person name="He G."/>
            <person name="Yan M."/>
            <person name="Ng V."/>
            <person name="Cullen D."/>
            <person name="Martin F."/>
            <person name="Rosso M.-N."/>
            <person name="Henrissat B."/>
            <person name="Hibbett D."/>
            <person name="Martinez A.T."/>
            <person name="Grigoriev I.V."/>
        </authorList>
    </citation>
    <scope>NUCLEOTIDE SEQUENCE</scope>
    <source>
        <strain evidence="5">CBS 506.95</strain>
    </source>
</reference>
<dbReference type="PANTHER" id="PTHR23195">
    <property type="entry name" value="YEATS DOMAIN"/>
    <property type="match status" value="1"/>
</dbReference>
<dbReference type="Proteomes" id="UP000807306">
    <property type="component" value="Unassembled WGS sequence"/>
</dbReference>
<keyword evidence="3" id="KW-0963">Cytoplasm</keyword>
<evidence type="ECO:0000256" key="2">
    <source>
        <dbReference type="PROSITE-ProRule" id="PRU00376"/>
    </source>
</evidence>
<dbReference type="Gene3D" id="2.60.40.1970">
    <property type="entry name" value="YEATS domain"/>
    <property type="match status" value="1"/>
</dbReference>
<dbReference type="GO" id="GO:0000812">
    <property type="term" value="C:Swr1 complex"/>
    <property type="evidence" value="ECO:0007669"/>
    <property type="project" value="UniProtKB-UniRule"/>
</dbReference>
<comment type="similarity">
    <text evidence="3">Belongs to the YAF9 family.</text>
</comment>
<dbReference type="GO" id="GO:0006325">
    <property type="term" value="P:chromatin organization"/>
    <property type="evidence" value="ECO:0007669"/>
    <property type="project" value="UniProtKB-KW"/>
</dbReference>
<organism evidence="5 6">
    <name type="scientific">Crepidotus variabilis</name>
    <dbReference type="NCBI Taxonomy" id="179855"/>
    <lineage>
        <taxon>Eukaryota</taxon>
        <taxon>Fungi</taxon>
        <taxon>Dikarya</taxon>
        <taxon>Basidiomycota</taxon>
        <taxon>Agaricomycotina</taxon>
        <taxon>Agaricomycetes</taxon>
        <taxon>Agaricomycetidae</taxon>
        <taxon>Agaricales</taxon>
        <taxon>Agaricineae</taxon>
        <taxon>Crepidotaceae</taxon>
        <taxon>Crepidotus</taxon>
    </lineage>
</organism>
<dbReference type="InterPro" id="IPR005033">
    <property type="entry name" value="YEATS"/>
</dbReference>
<comment type="subunit">
    <text evidence="3">Component of the SWR1 chromatin-remodeling complex and of the NuA4 histone acetyltransferase complex.</text>
</comment>
<dbReference type="InterPro" id="IPR055129">
    <property type="entry name" value="YEATS_dom"/>
</dbReference>
<dbReference type="EMBL" id="MU157825">
    <property type="protein sequence ID" value="KAF9534590.1"/>
    <property type="molecule type" value="Genomic_DNA"/>
</dbReference>
<sequence>MANAERVRVRGVSIYRPIIYGNTAVVLNQKERDSSSHPDHTHRWTLAVRSAASAPDSEVVGGADDLSYFIKRVTFKLHETYPNPSRNIDQPPFEVSETGWGEFEVQIRITFIAESGEKAITTYHHLKLHPWAAAGEPEIPPLDVAMKMGPVHSWQYDEIVFNDPYQNFLNILTAHPPTQLPKSRTKPVPFHLAHPKSLEASRGGLPEFTNLMEKEESERLEEAKKTIIEEHAKWHKKLIEKEKELERLQRDIADRDE</sequence>
<keyword evidence="3" id="KW-0010">Activator</keyword>
<comment type="function">
    <text evidence="3">Component of the SWR1 complex which mediates the ATP-dependent exchange of histone H2A for an H2A variant leading to transcriptional regulation of selected genes by chromatin remodeling. Component of the NuA4 histone acetyltransferase complex which is involved in transcriptional activation of selected genes principally by acetylation of nucleosomal histones H4 and H2A. The NuA4 complex is also involved in DNA repair. Yaf9 may also be required for viability in conditions in which the structural integrity of the spindle is compromised.</text>
</comment>
<keyword evidence="3" id="KW-0156">Chromatin regulator</keyword>
<keyword evidence="3" id="KW-0805">Transcription regulation</keyword>
<dbReference type="GO" id="GO:0005737">
    <property type="term" value="C:cytoplasm"/>
    <property type="evidence" value="ECO:0007669"/>
    <property type="project" value="UniProtKB-SubCell"/>
</dbReference>
<protein>
    <recommendedName>
        <fullName evidence="3">Protein AF-9 homolog</fullName>
    </recommendedName>
</protein>
<comment type="caution">
    <text evidence="5">The sequence shown here is derived from an EMBL/GenBank/DDBJ whole genome shotgun (WGS) entry which is preliminary data.</text>
</comment>
<accession>A0A9P6JWJ4</accession>
<dbReference type="OrthoDB" id="16041at2759"/>
<keyword evidence="3" id="KW-0175">Coiled coil</keyword>
<dbReference type="AlphaFoldDB" id="A0A9P6JWJ4"/>
<dbReference type="GO" id="GO:0006281">
    <property type="term" value="P:DNA repair"/>
    <property type="evidence" value="ECO:0007669"/>
    <property type="project" value="UniProtKB-UniRule"/>
</dbReference>
<evidence type="ECO:0000313" key="5">
    <source>
        <dbReference type="EMBL" id="KAF9534590.1"/>
    </source>
</evidence>
<feature type="domain" description="YEATS" evidence="4">
    <location>
        <begin position="8"/>
        <end position="175"/>
    </location>
</feature>
<evidence type="ECO:0000256" key="1">
    <source>
        <dbReference type="ARBA" id="ARBA00023242"/>
    </source>
</evidence>
<keyword evidence="6" id="KW-1185">Reference proteome</keyword>
<dbReference type="PROSITE" id="PS51037">
    <property type="entry name" value="YEATS"/>
    <property type="match status" value="1"/>
</dbReference>